<dbReference type="PANTHER" id="PTHR46093:SF18">
    <property type="entry name" value="FIBRONECTIN TYPE-III DOMAIN-CONTAINING PROTEIN"/>
    <property type="match status" value="1"/>
</dbReference>
<dbReference type="RefSeq" id="XP_013759008.1">
    <property type="nucleotide sequence ID" value="XM_013903554.1"/>
</dbReference>
<dbReference type="InterPro" id="IPR036598">
    <property type="entry name" value="GOLD_dom_sf"/>
</dbReference>
<keyword evidence="2" id="KW-0677">Repeat</keyword>
<reference evidence="5 6" key="1">
    <citation type="submission" date="2010-05" db="EMBL/GenBank/DDBJ databases">
        <title>The Genome Sequence of Thecamonas trahens ATCC 50062.</title>
        <authorList>
            <consortium name="The Broad Institute Genome Sequencing Platform"/>
            <person name="Russ C."/>
            <person name="Cuomo C."/>
            <person name="Shea T."/>
            <person name="Young S.K."/>
            <person name="Zeng Q."/>
            <person name="Koehrsen M."/>
            <person name="Haas B."/>
            <person name="Borodovsky M."/>
            <person name="Guigo R."/>
            <person name="Alvarado L."/>
            <person name="Berlin A."/>
            <person name="Bochicchio J."/>
            <person name="Borenstein D."/>
            <person name="Chapman S."/>
            <person name="Chen Z."/>
            <person name="Freedman E."/>
            <person name="Gellesch M."/>
            <person name="Goldberg J."/>
            <person name="Griggs A."/>
            <person name="Gujja S."/>
            <person name="Heilman E."/>
            <person name="Heiman D."/>
            <person name="Hepburn T."/>
            <person name="Howarth C."/>
            <person name="Jen D."/>
            <person name="Larson L."/>
            <person name="Mehta T."/>
            <person name="Park D."/>
            <person name="Pearson M."/>
            <person name="Roberts A."/>
            <person name="Saif S."/>
            <person name="Shenoy N."/>
            <person name="Sisk P."/>
            <person name="Stolte C."/>
            <person name="Sykes S."/>
            <person name="Thomson T."/>
            <person name="Walk T."/>
            <person name="White J."/>
            <person name="Yandava C."/>
            <person name="Burger G."/>
            <person name="Gray M.W."/>
            <person name="Holland P.W.H."/>
            <person name="King N."/>
            <person name="Lang F.B.F."/>
            <person name="Roger A.J."/>
            <person name="Ruiz-Trillo I."/>
            <person name="Lander E."/>
            <person name="Nusbaum C."/>
        </authorList>
    </citation>
    <scope>NUCLEOTIDE SEQUENCE [LARGE SCALE GENOMIC DNA]</scope>
    <source>
        <strain evidence="5 6">ATCC 50062</strain>
    </source>
</reference>
<dbReference type="InterPro" id="IPR015915">
    <property type="entry name" value="Kelch-typ_b-propeller"/>
</dbReference>
<dbReference type="InterPro" id="IPR009038">
    <property type="entry name" value="GOLD_dom"/>
</dbReference>
<dbReference type="PROSITE" id="PS50866">
    <property type="entry name" value="GOLD"/>
    <property type="match status" value="1"/>
</dbReference>
<organism evidence="5 6">
    <name type="scientific">Thecamonas trahens ATCC 50062</name>
    <dbReference type="NCBI Taxonomy" id="461836"/>
    <lineage>
        <taxon>Eukaryota</taxon>
        <taxon>Apusozoa</taxon>
        <taxon>Apusomonadida</taxon>
        <taxon>Apusomonadidae</taxon>
        <taxon>Thecamonas</taxon>
    </lineage>
</organism>
<dbReference type="AlphaFoldDB" id="A0A0L0D7C5"/>
<evidence type="ECO:0000256" key="3">
    <source>
        <dbReference type="SAM" id="MobiDB-lite"/>
    </source>
</evidence>
<dbReference type="Gene3D" id="2.120.10.80">
    <property type="entry name" value="Kelch-type beta propeller"/>
    <property type="match status" value="2"/>
</dbReference>
<keyword evidence="6" id="KW-1185">Reference proteome</keyword>
<evidence type="ECO:0000259" key="4">
    <source>
        <dbReference type="PROSITE" id="PS50866"/>
    </source>
</evidence>
<accession>A0A0L0D7C5</accession>
<dbReference type="Proteomes" id="UP000054408">
    <property type="component" value="Unassembled WGS sequence"/>
</dbReference>
<feature type="domain" description="GOLD" evidence="4">
    <location>
        <begin position="930"/>
        <end position="1052"/>
    </location>
</feature>
<feature type="region of interest" description="Disordered" evidence="3">
    <location>
        <begin position="722"/>
        <end position="743"/>
    </location>
</feature>
<dbReference type="Pfam" id="PF24681">
    <property type="entry name" value="Kelch_KLHDC2_KLHL20_DRC7"/>
    <property type="match status" value="1"/>
</dbReference>
<feature type="region of interest" description="Disordered" evidence="3">
    <location>
        <begin position="1076"/>
        <end position="1174"/>
    </location>
</feature>
<dbReference type="STRING" id="461836.A0A0L0D7C5"/>
<dbReference type="SUPFAM" id="SSF48371">
    <property type="entry name" value="ARM repeat"/>
    <property type="match status" value="1"/>
</dbReference>
<dbReference type="OrthoDB" id="10250130at2759"/>
<dbReference type="EMBL" id="GL349449">
    <property type="protein sequence ID" value="KNC47991.1"/>
    <property type="molecule type" value="Genomic_DNA"/>
</dbReference>
<protein>
    <submittedName>
        <fullName evidence="5">Kelch domain-containing protein family protein</fullName>
    </submittedName>
</protein>
<evidence type="ECO:0000313" key="6">
    <source>
        <dbReference type="Proteomes" id="UP000054408"/>
    </source>
</evidence>
<dbReference type="Gene3D" id="2.60.120.680">
    <property type="entry name" value="GOLD domain"/>
    <property type="match status" value="1"/>
</dbReference>
<proteinExistence type="predicted"/>
<name>A0A0L0D7C5_THETB</name>
<dbReference type="eggNOG" id="KOG0379">
    <property type="taxonomic scope" value="Eukaryota"/>
</dbReference>
<gene>
    <name evidence="5" type="ORF">AMSG_04226</name>
</gene>
<keyword evidence="1" id="KW-0880">Kelch repeat</keyword>
<evidence type="ECO:0000256" key="2">
    <source>
        <dbReference type="ARBA" id="ARBA00022737"/>
    </source>
</evidence>
<dbReference type="InterPro" id="IPR016024">
    <property type="entry name" value="ARM-type_fold"/>
</dbReference>
<sequence length="1174" mass="123084">MAASTTQALVAALEAAGLPRELGLAKAADALADALDGCGATKSDELPVAEAAVVGVMQALADSVLSAEGKVDEAESTQVLHALALIASALPWLATRFVAALDSAHLVVLLALCEPDGRTGPETAEAAALALVGMASTADARKILYRVFSVSRLRRVASDASPGVQVYALKMLAYAAADVVTALLDKVIAASEASATDASYVEDPTELLSSADFADLRNKVIDLANTLMAFASDPMLDDELRVQAVGGLSFVLQLGKEMHHRAEFEAGVWAHIDAQLAGLEPPPPPFLVSIVSCMAELASSEPLSVCSAAREALAPLVSEVKMHDSLALLCGTYFLLEQLVYSQERRWQIVGLRALLLCARDASVWRVLCETGGTFRVAALADSAAPGDPLHTLAVESLVGMVRSGGALPLGAAQDALEFFAGAVARLASPPHVRRAALDGMVAVTARHVVTGVINATAGVEPDPAGETRGASVTLVGTKMYVFGGELADGSRTNMLRTLDVVSGAWEVVEAAASSSVVPAVRTRHAAARVGHTLYIHGGLALTSTPTSYLHAFDTVTREWREVECVGKPLPPRTGHTLTGLHDPDALVVVGGYCDGYKYNDVWVLALDVEDDGRVRSALSMITGNGPTLRDGHATLEASHLETGSSGRKLIVTGGFTLATHGDSYLLDLGHRTWTKLGESGRPRAAHAAFWTGPHAFGVFGGWSLLAEERVAFDNKPWEARADGRDEAGESAAAADDGTDAEEQRRTYATTLYSEGRKLGDLALCELITDKWTSVQYEGVHVVPRSLAGCGGLAGNVLWMVGGAGREGEAPVDTARLQLVRRLETVPEAVKVWDAVLVALSNSDDEDDVVAFADLLRNLSVASADVPSLAAKYLAALTVAVEHPSERVRQAVAAAIASLATSSVEAADATRMTGLLAKPELAAGVASLSPRNLQPSLQPARELPGTVSEGELLIHAGLTGVVSFTVDVADTVFLYSFSLAALDIDFAVYWRSSELTEDMAVVPLRRVPAAPGGGDVVYDALLVAPVPGVYSFKWSNHYSWMTGKTVRYRIKSFVPEVEAEAEAEAATEAEGEVVAEAESGADEAKAESGAENAADGTVPLVKKRKRKRKKRARRRRSVKAKSGGEAEADDGETNEAATNIGSTLPPAGGSRTNSVASLVTGDLGDGYVKGESEE</sequence>
<dbReference type="SUPFAM" id="SSF101576">
    <property type="entry name" value="Supernatant protein factor (SPF), C-terminal domain"/>
    <property type="match status" value="1"/>
</dbReference>
<dbReference type="PANTHER" id="PTHR46093">
    <property type="entry name" value="ACYL-COA-BINDING DOMAIN-CONTAINING PROTEIN 5"/>
    <property type="match status" value="1"/>
</dbReference>
<dbReference type="SUPFAM" id="SSF117281">
    <property type="entry name" value="Kelch motif"/>
    <property type="match status" value="1"/>
</dbReference>
<dbReference type="GeneID" id="25563779"/>
<evidence type="ECO:0000256" key="1">
    <source>
        <dbReference type="ARBA" id="ARBA00022441"/>
    </source>
</evidence>
<evidence type="ECO:0000313" key="5">
    <source>
        <dbReference type="EMBL" id="KNC47991.1"/>
    </source>
</evidence>
<feature type="compositionally biased region" description="Basic residues" evidence="3">
    <location>
        <begin position="1101"/>
        <end position="1119"/>
    </location>
</feature>